<dbReference type="InterPro" id="IPR006186">
    <property type="entry name" value="Ser/Thr-sp_prot-phosphatase"/>
</dbReference>
<dbReference type="EMBL" id="CAUJNA010000535">
    <property type="protein sequence ID" value="CAJ1378337.1"/>
    <property type="molecule type" value="Genomic_DNA"/>
</dbReference>
<evidence type="ECO:0000256" key="7">
    <source>
        <dbReference type="ARBA" id="ARBA00047761"/>
    </source>
</evidence>
<dbReference type="Proteomes" id="UP001178507">
    <property type="component" value="Unassembled WGS sequence"/>
</dbReference>
<evidence type="ECO:0000313" key="11">
    <source>
        <dbReference type="Proteomes" id="UP001178507"/>
    </source>
</evidence>
<comment type="catalytic activity">
    <reaction evidence="8">
        <text>O-phospho-L-threonyl-[protein] + H2O = L-threonyl-[protein] + phosphate</text>
        <dbReference type="Rhea" id="RHEA:47004"/>
        <dbReference type="Rhea" id="RHEA-COMP:11060"/>
        <dbReference type="Rhea" id="RHEA-COMP:11605"/>
        <dbReference type="ChEBI" id="CHEBI:15377"/>
        <dbReference type="ChEBI" id="CHEBI:30013"/>
        <dbReference type="ChEBI" id="CHEBI:43474"/>
        <dbReference type="ChEBI" id="CHEBI:61977"/>
        <dbReference type="EC" id="3.1.3.16"/>
    </reaction>
</comment>
<protein>
    <recommendedName>
        <fullName evidence="2">protein-serine/threonine phosphatase</fullName>
        <ecNumber evidence="2">3.1.3.16</ecNumber>
    </recommendedName>
</protein>
<evidence type="ECO:0000256" key="6">
    <source>
        <dbReference type="ARBA" id="ARBA00023211"/>
    </source>
</evidence>
<accession>A0AA36I164</accession>
<comment type="caution">
    <text evidence="10">The sequence shown here is derived from an EMBL/GenBank/DDBJ whole genome shotgun (WGS) entry which is preliminary data.</text>
</comment>
<keyword evidence="11" id="KW-1185">Reference proteome</keyword>
<keyword evidence="6" id="KW-0464">Manganese</keyword>
<dbReference type="InterPro" id="IPR014347">
    <property type="entry name" value="Tautomerase/MIF_sf"/>
</dbReference>
<dbReference type="GO" id="GO:0005634">
    <property type="term" value="C:nucleus"/>
    <property type="evidence" value="ECO:0007669"/>
    <property type="project" value="TreeGrafter"/>
</dbReference>
<keyword evidence="5" id="KW-0904">Protein phosphatase</keyword>
<evidence type="ECO:0000256" key="5">
    <source>
        <dbReference type="ARBA" id="ARBA00022912"/>
    </source>
</evidence>
<evidence type="ECO:0000256" key="8">
    <source>
        <dbReference type="ARBA" id="ARBA00048336"/>
    </source>
</evidence>
<evidence type="ECO:0000256" key="4">
    <source>
        <dbReference type="ARBA" id="ARBA00022801"/>
    </source>
</evidence>
<reference evidence="10" key="1">
    <citation type="submission" date="2023-08" db="EMBL/GenBank/DDBJ databases">
        <authorList>
            <person name="Chen Y."/>
            <person name="Shah S."/>
            <person name="Dougan E. K."/>
            <person name="Thang M."/>
            <person name="Chan C."/>
        </authorList>
    </citation>
    <scope>NUCLEOTIDE SEQUENCE</scope>
</reference>
<dbReference type="GO" id="GO:0004722">
    <property type="term" value="F:protein serine/threonine phosphatase activity"/>
    <property type="evidence" value="ECO:0007669"/>
    <property type="project" value="UniProtKB-EC"/>
</dbReference>
<dbReference type="Gene3D" id="3.60.21.10">
    <property type="match status" value="1"/>
</dbReference>
<evidence type="ECO:0000256" key="1">
    <source>
        <dbReference type="ARBA" id="ARBA00001936"/>
    </source>
</evidence>
<evidence type="ECO:0000256" key="2">
    <source>
        <dbReference type="ARBA" id="ARBA00013081"/>
    </source>
</evidence>
<dbReference type="PRINTS" id="PR00114">
    <property type="entry name" value="STPHPHTASE"/>
</dbReference>
<dbReference type="GO" id="GO:0005737">
    <property type="term" value="C:cytoplasm"/>
    <property type="evidence" value="ECO:0007669"/>
    <property type="project" value="TreeGrafter"/>
</dbReference>
<dbReference type="InterPro" id="IPR050341">
    <property type="entry name" value="PP1_catalytic_subunit"/>
</dbReference>
<dbReference type="Pfam" id="PF00149">
    <property type="entry name" value="Metallophos"/>
    <property type="match status" value="1"/>
</dbReference>
<dbReference type="PANTHER" id="PTHR11668:SF300">
    <property type="entry name" value="SERINE_THREONINE-PROTEIN PHOSPHATASE"/>
    <property type="match status" value="1"/>
</dbReference>
<comment type="catalytic activity">
    <reaction evidence="7">
        <text>O-phospho-L-seryl-[protein] + H2O = L-seryl-[protein] + phosphate</text>
        <dbReference type="Rhea" id="RHEA:20629"/>
        <dbReference type="Rhea" id="RHEA-COMP:9863"/>
        <dbReference type="Rhea" id="RHEA-COMP:11604"/>
        <dbReference type="ChEBI" id="CHEBI:15377"/>
        <dbReference type="ChEBI" id="CHEBI:29999"/>
        <dbReference type="ChEBI" id="CHEBI:43474"/>
        <dbReference type="ChEBI" id="CHEBI:83421"/>
        <dbReference type="EC" id="3.1.3.16"/>
    </reaction>
</comment>
<dbReference type="Gene3D" id="3.30.429.10">
    <property type="entry name" value="Macrophage Migration Inhibitory Factor"/>
    <property type="match status" value="1"/>
</dbReference>
<feature type="domain" description="Serine/threonine specific protein phosphatases" evidence="9">
    <location>
        <begin position="98"/>
        <end position="369"/>
    </location>
</feature>
<dbReference type="AlphaFoldDB" id="A0AA36I164"/>
<dbReference type="GO" id="GO:0046872">
    <property type="term" value="F:metal ion binding"/>
    <property type="evidence" value="ECO:0007669"/>
    <property type="project" value="UniProtKB-KW"/>
</dbReference>
<sequence>MADSSTAVSVQVLTLAGAELGVFSLEPDSTVRDLKARIAQKGGPVCLLSLCQGSRVLPALATCRELGWCEESAPVVLSLAYLSPDLDKCTAFVEGGDVNPEELEKLCASCRAIFQREPMLLELEGPLTVVGNIHGHLEQLQGVFGSCGSPDAENAPYLFLGAYVDKGTHSLEVVSLLFVHKVRHPESVFLLRSNHEDAQMSRIYGFYDQCKKKAHIKVWKVYIEVFNHMPVCALINQKILCVHGGISPHLRSLDLIRALPKPSAIPEEGLLCDLVWSDPAEGSGWMENDRGISCTFGADVMKQCMEDLGVEFICRSHQVVEGVEFFGDGKLATLWSVKQFKGMDTPGVGMVMIVSETGERMAALTRAISGAVSWSAALRLLGGAEERRSSSNAVSFNACMNRARTAGRWQHAAGLVRQMWRAQLLPDTASWGVLGSALAQSRRWRQALRLLPMSDGISCSAIASALELDWRKALGTLRHMAKQQMQRDVFNYNAVLNACEKCTAWLNGLLVNQKLHEADLADVVTCNGCLSACHRGSRWILACHLLASTVDLLGFNSALAASAKRGLWVQSVELAAEMRQRRLEPDAYSHSSMVSACGDWRHALCLLRRLSLPCHNAAIAKCAEAMQWELAVRLLSQLPAPDVISYSSAMSACQRLSKWRLVLHLFAQLRRSPRLTKQRDAVCFYTALSACANAQRWRHVLDLFEDMTRAALADQVSRSAPEKFQAEVLLMVLSYASSRAVLAACEAGGQWQKVLDLMDLQSRDVVAWCALAGAYRASRKWQQVPVAFQRIGELAIHNVRPPRKMPLVTVLTDVDGLVAKKQEVCGMVHDAVKSALGKPDQYITVALMKAECVTVAGKEASVVVEVDSIGGDFGALMGTIAKGLEPYGVEASKVTGTFRGVSTKEFAMNGRPLA</sequence>
<gene>
    <name evidence="10" type="ORF">EVOR1521_LOCUS6903</name>
</gene>
<dbReference type="PANTHER" id="PTHR11668">
    <property type="entry name" value="SERINE/THREONINE PROTEIN PHOSPHATASE"/>
    <property type="match status" value="1"/>
</dbReference>
<evidence type="ECO:0000256" key="3">
    <source>
        <dbReference type="ARBA" id="ARBA00022723"/>
    </source>
</evidence>
<dbReference type="SMART" id="SM00156">
    <property type="entry name" value="PP2Ac"/>
    <property type="match status" value="1"/>
</dbReference>
<dbReference type="Gene3D" id="1.25.40.10">
    <property type="entry name" value="Tetratricopeptide repeat domain"/>
    <property type="match status" value="3"/>
</dbReference>
<keyword evidence="3" id="KW-0479">Metal-binding</keyword>
<dbReference type="InterPro" id="IPR029052">
    <property type="entry name" value="Metallo-depent_PP-like"/>
</dbReference>
<name>A0AA36I164_9DINO</name>
<dbReference type="EC" id="3.1.3.16" evidence="2"/>
<organism evidence="10 11">
    <name type="scientific">Effrenium voratum</name>
    <dbReference type="NCBI Taxonomy" id="2562239"/>
    <lineage>
        <taxon>Eukaryota</taxon>
        <taxon>Sar</taxon>
        <taxon>Alveolata</taxon>
        <taxon>Dinophyceae</taxon>
        <taxon>Suessiales</taxon>
        <taxon>Symbiodiniaceae</taxon>
        <taxon>Effrenium</taxon>
    </lineage>
</organism>
<evidence type="ECO:0000259" key="9">
    <source>
        <dbReference type="SMART" id="SM00156"/>
    </source>
</evidence>
<keyword evidence="4" id="KW-0378">Hydrolase</keyword>
<dbReference type="SUPFAM" id="SSF56300">
    <property type="entry name" value="Metallo-dependent phosphatases"/>
    <property type="match status" value="1"/>
</dbReference>
<comment type="cofactor">
    <cofactor evidence="1">
        <name>Mn(2+)</name>
        <dbReference type="ChEBI" id="CHEBI:29035"/>
    </cofactor>
</comment>
<proteinExistence type="predicted"/>
<evidence type="ECO:0000313" key="10">
    <source>
        <dbReference type="EMBL" id="CAJ1378337.1"/>
    </source>
</evidence>
<dbReference type="InterPro" id="IPR011990">
    <property type="entry name" value="TPR-like_helical_dom_sf"/>
</dbReference>
<dbReference type="InterPro" id="IPR004843">
    <property type="entry name" value="Calcineurin-like_PHP"/>
</dbReference>